<dbReference type="Proteomes" id="UP000245762">
    <property type="component" value="Unassembled WGS sequence"/>
</dbReference>
<protein>
    <recommendedName>
        <fullName evidence="3">Lipoprotein</fullName>
    </recommendedName>
</protein>
<evidence type="ECO:0008006" key="3">
    <source>
        <dbReference type="Google" id="ProtNLM"/>
    </source>
</evidence>
<evidence type="ECO:0000313" key="2">
    <source>
        <dbReference type="Proteomes" id="UP000245762"/>
    </source>
</evidence>
<gene>
    <name evidence="1" type="ORF">DKG77_07435</name>
</gene>
<keyword evidence="2" id="KW-1185">Reference proteome</keyword>
<comment type="caution">
    <text evidence="1">The sequence shown here is derived from an EMBL/GenBank/DDBJ whole genome shotgun (WGS) entry which is preliminary data.</text>
</comment>
<dbReference type="RefSeq" id="WP_109661795.1">
    <property type="nucleotide sequence ID" value="NZ_QGEG01000002.1"/>
</dbReference>
<dbReference type="PROSITE" id="PS51257">
    <property type="entry name" value="PROKAR_LIPOPROTEIN"/>
    <property type="match status" value="1"/>
</dbReference>
<reference evidence="1 2" key="1">
    <citation type="submission" date="2018-05" db="EMBL/GenBank/DDBJ databases">
        <title>Complete genome sequence of Flagellimonas aquimarina ECD12 isolated from seaweed Ecklonia cava.</title>
        <authorList>
            <person name="Choi S."/>
            <person name="Seong C."/>
        </authorList>
    </citation>
    <scope>NUCLEOTIDE SEQUENCE [LARGE SCALE GENOMIC DNA]</scope>
    <source>
        <strain evidence="1 2">ECD12</strain>
    </source>
</reference>
<name>A0A316KV64_9FLAO</name>
<dbReference type="AlphaFoldDB" id="A0A316KV64"/>
<proteinExistence type="predicted"/>
<dbReference type="OrthoDB" id="1202683at2"/>
<organism evidence="1 2">
    <name type="scientific">Flagellimonas aquimarina</name>
    <dbReference type="NCBI Taxonomy" id="2201895"/>
    <lineage>
        <taxon>Bacteria</taxon>
        <taxon>Pseudomonadati</taxon>
        <taxon>Bacteroidota</taxon>
        <taxon>Flavobacteriia</taxon>
        <taxon>Flavobacteriales</taxon>
        <taxon>Flavobacteriaceae</taxon>
        <taxon>Flagellimonas</taxon>
    </lineage>
</organism>
<evidence type="ECO:0000313" key="1">
    <source>
        <dbReference type="EMBL" id="PWL38117.1"/>
    </source>
</evidence>
<sequence length="204" mass="23870">MKRTIMILCFSLLVFSCDSGKLTNSKAEDIISDCLESEPEDRSVSIKINKVQFSKNQKEEVLKYEELRDDGYLELTLIEKPKLKPLSNSNDPLASWRREAEIRRQERYYKEYDISLTKKAEDFIVKARENSNFVTLKTFNYEVDEVLEVQEIPTMNTAKVKVKFKAVDLTPFAILYKKDPSKLWIDDVSMSKTSNGWKYCDDYD</sequence>
<accession>A0A316KV64</accession>
<dbReference type="EMBL" id="QGEG01000002">
    <property type="protein sequence ID" value="PWL38117.1"/>
    <property type="molecule type" value="Genomic_DNA"/>
</dbReference>